<dbReference type="AlphaFoldDB" id="A0A9N8EHC8"/>
<dbReference type="InterPro" id="IPR010721">
    <property type="entry name" value="UstE-like"/>
</dbReference>
<feature type="transmembrane region" description="Helical" evidence="1">
    <location>
        <begin position="216"/>
        <end position="235"/>
    </location>
</feature>
<reference evidence="2" key="1">
    <citation type="submission" date="2020-06" db="EMBL/GenBank/DDBJ databases">
        <authorList>
            <consortium name="Plant Systems Biology data submission"/>
        </authorList>
    </citation>
    <scope>NUCLEOTIDE SEQUENCE</scope>
    <source>
        <strain evidence="2">D6</strain>
    </source>
</reference>
<feature type="transmembrane region" description="Helical" evidence="1">
    <location>
        <begin position="21"/>
        <end position="41"/>
    </location>
</feature>
<dbReference type="OrthoDB" id="201504at2759"/>
<evidence type="ECO:0000313" key="3">
    <source>
        <dbReference type="Proteomes" id="UP001153069"/>
    </source>
</evidence>
<feature type="transmembrane region" description="Helical" evidence="1">
    <location>
        <begin position="268"/>
        <end position="287"/>
    </location>
</feature>
<feature type="transmembrane region" description="Helical" evidence="1">
    <location>
        <begin position="123"/>
        <end position="142"/>
    </location>
</feature>
<dbReference type="Proteomes" id="UP001153069">
    <property type="component" value="Unassembled WGS sequence"/>
</dbReference>
<dbReference type="GO" id="GO:0016020">
    <property type="term" value="C:membrane"/>
    <property type="evidence" value="ECO:0007669"/>
    <property type="project" value="TreeGrafter"/>
</dbReference>
<dbReference type="PANTHER" id="PTHR32251:SF17">
    <property type="entry name" value="STEROID 5-ALPHA REDUCTASE C-TERMINAL DOMAIN-CONTAINING PROTEIN"/>
    <property type="match status" value="1"/>
</dbReference>
<feature type="transmembrane region" description="Helical" evidence="1">
    <location>
        <begin position="96"/>
        <end position="116"/>
    </location>
</feature>
<keyword evidence="1" id="KW-1133">Transmembrane helix</keyword>
<keyword evidence="3" id="KW-1185">Reference proteome</keyword>
<proteinExistence type="predicted"/>
<dbReference type="PANTHER" id="PTHR32251">
    <property type="entry name" value="3-OXO-5-ALPHA-STEROID 4-DEHYDROGENASE"/>
    <property type="match status" value="1"/>
</dbReference>
<name>A0A9N8EHC8_9STRA</name>
<organism evidence="2 3">
    <name type="scientific">Seminavis robusta</name>
    <dbReference type="NCBI Taxonomy" id="568900"/>
    <lineage>
        <taxon>Eukaryota</taxon>
        <taxon>Sar</taxon>
        <taxon>Stramenopiles</taxon>
        <taxon>Ochrophyta</taxon>
        <taxon>Bacillariophyta</taxon>
        <taxon>Bacillariophyceae</taxon>
        <taxon>Bacillariophycidae</taxon>
        <taxon>Naviculales</taxon>
        <taxon>Naviculaceae</taxon>
        <taxon>Seminavis</taxon>
    </lineage>
</organism>
<evidence type="ECO:0000256" key="1">
    <source>
        <dbReference type="SAM" id="Phobius"/>
    </source>
</evidence>
<feature type="transmembrane region" description="Helical" evidence="1">
    <location>
        <begin position="180"/>
        <end position="204"/>
    </location>
</feature>
<keyword evidence="1" id="KW-0812">Transmembrane</keyword>
<protein>
    <submittedName>
        <fullName evidence="2">DUF1295 domain protein</fullName>
    </submittedName>
</protein>
<sequence length="367" mass="40202">MRRSIRNRKSSRGSGCLVTRIAVIGVCVLTLAVEGACSFMTHPRRITQTNGMRRMPLSTTTTSPRNDNPLFPVHNLRGGSSLNLSPMFDNGPFWKFNQIIIATNLLGFVISVVSGGSHLHLDLLGTGAFALAALPTGLASQIPRVQLSAGFVSLWGTKLASFLFWRALQLKHDARLESTLSTVSGTAVFWFISVLWGIICSLPHSMGATSSLNTPILASPCGIAGAALFVMGILTETTADYQKWMFKKNHPGQFCNVGLWSISQHPNFLGNMMLWSGIFLLNAPALIDPPPEATTNIFQHLWRFKRLAVAALSPLFLYTLFTGQAQGSITNTKELVMQRYGNDPNFLAYTKSVPLIFPNPLKFFQGQ</sequence>
<feature type="transmembrane region" description="Helical" evidence="1">
    <location>
        <begin position="148"/>
        <end position="168"/>
    </location>
</feature>
<dbReference type="Pfam" id="PF06966">
    <property type="entry name" value="DUF1295"/>
    <property type="match status" value="1"/>
</dbReference>
<feature type="transmembrane region" description="Helical" evidence="1">
    <location>
        <begin position="307"/>
        <end position="329"/>
    </location>
</feature>
<dbReference type="EMBL" id="CAICTM010001132">
    <property type="protein sequence ID" value="CAB9520788.1"/>
    <property type="molecule type" value="Genomic_DNA"/>
</dbReference>
<evidence type="ECO:0000313" key="2">
    <source>
        <dbReference type="EMBL" id="CAB9520788.1"/>
    </source>
</evidence>
<keyword evidence="1" id="KW-0472">Membrane</keyword>
<dbReference type="Gene3D" id="1.20.120.1630">
    <property type="match status" value="1"/>
</dbReference>
<gene>
    <name evidence="2" type="ORF">SEMRO_1134_G244990.1</name>
</gene>
<accession>A0A9N8EHC8</accession>
<comment type="caution">
    <text evidence="2">The sequence shown here is derived from an EMBL/GenBank/DDBJ whole genome shotgun (WGS) entry which is preliminary data.</text>
</comment>